<dbReference type="PROSITE" id="PS50297">
    <property type="entry name" value="ANK_REP_REGION"/>
    <property type="match status" value="4"/>
</dbReference>
<name>A0ABV4TVD8_9GAMM</name>
<feature type="repeat" description="ANK" evidence="1">
    <location>
        <begin position="145"/>
        <end position="190"/>
    </location>
</feature>
<feature type="repeat" description="ANK" evidence="1">
    <location>
        <begin position="42"/>
        <end position="75"/>
    </location>
</feature>
<dbReference type="PROSITE" id="PS50088">
    <property type="entry name" value="ANK_REPEAT"/>
    <property type="match status" value="5"/>
</dbReference>
<dbReference type="Pfam" id="PF12796">
    <property type="entry name" value="Ank_2"/>
    <property type="match status" value="2"/>
</dbReference>
<dbReference type="Gene3D" id="1.25.40.20">
    <property type="entry name" value="Ankyrin repeat-containing domain"/>
    <property type="match status" value="1"/>
</dbReference>
<dbReference type="PRINTS" id="PR01415">
    <property type="entry name" value="ANKYRIN"/>
</dbReference>
<dbReference type="SUPFAM" id="SSF48403">
    <property type="entry name" value="Ankyrin repeat"/>
    <property type="match status" value="1"/>
</dbReference>
<feature type="repeat" description="ANK" evidence="1">
    <location>
        <begin position="191"/>
        <end position="223"/>
    </location>
</feature>
<dbReference type="SMART" id="SM00248">
    <property type="entry name" value="ANK"/>
    <property type="match status" value="6"/>
</dbReference>
<dbReference type="InterPro" id="IPR002110">
    <property type="entry name" value="Ankyrin_rpt"/>
</dbReference>
<evidence type="ECO:0000313" key="3">
    <source>
        <dbReference type="EMBL" id="MFA9461262.1"/>
    </source>
</evidence>
<sequence length="307" mass="32569">MLEMRGANRILVASANNADPDGVRLAFKAGADPRILLVPGEDGVTPMHRLITMGAKDTAVSALAEGGADMDLEIRDPWGRTLLHRTAILGQALIAEALLEKGADPDAEDPGTGGTALHLCALNRSWQAGIALAMHDADPGIKDREGSTPLHWIAVPMHRKAERGLYNPAGLVGWLEVLLERGADVDIPDANGRTPLQVAARNGNEPVVESLLYHGADANRTDAEGRTALLQGLLNNHPRVTELLVQHGADPGIADQQGTTVLDRLNFIQAAWGVDLAEQVRRAAAREAARSSSRAGTSRSPERGPSL</sequence>
<feature type="repeat" description="ANK" evidence="1">
    <location>
        <begin position="78"/>
        <end position="110"/>
    </location>
</feature>
<accession>A0ABV4TVD8</accession>
<organism evidence="3 4">
    <name type="scientific">Thiohalorhabdus methylotrophus</name>
    <dbReference type="NCBI Taxonomy" id="3242694"/>
    <lineage>
        <taxon>Bacteria</taxon>
        <taxon>Pseudomonadati</taxon>
        <taxon>Pseudomonadota</taxon>
        <taxon>Gammaproteobacteria</taxon>
        <taxon>Thiohalorhabdales</taxon>
        <taxon>Thiohalorhabdaceae</taxon>
        <taxon>Thiohalorhabdus</taxon>
    </lineage>
</organism>
<reference evidence="3 4" key="1">
    <citation type="submission" date="2024-08" db="EMBL/GenBank/DDBJ databases">
        <title>Whole-genome sequencing of halo(alkali)philic microorganisms from hypersaline lakes.</title>
        <authorList>
            <person name="Sorokin D.Y."/>
            <person name="Merkel A.Y."/>
            <person name="Messina E."/>
            <person name="Yakimov M."/>
        </authorList>
    </citation>
    <scope>NUCLEOTIDE SEQUENCE [LARGE SCALE GENOMIC DNA]</scope>
    <source>
        <strain evidence="3 4">Cl-TMA</strain>
    </source>
</reference>
<evidence type="ECO:0000256" key="1">
    <source>
        <dbReference type="PROSITE-ProRule" id="PRU00023"/>
    </source>
</evidence>
<evidence type="ECO:0000256" key="2">
    <source>
        <dbReference type="SAM" id="MobiDB-lite"/>
    </source>
</evidence>
<proteinExistence type="predicted"/>
<dbReference type="Proteomes" id="UP001575181">
    <property type="component" value="Unassembled WGS sequence"/>
</dbReference>
<dbReference type="EMBL" id="JBGUAW010000006">
    <property type="protein sequence ID" value="MFA9461262.1"/>
    <property type="molecule type" value="Genomic_DNA"/>
</dbReference>
<protein>
    <submittedName>
        <fullName evidence="3">Ankyrin repeat domain-containing protein</fullName>
    </submittedName>
</protein>
<evidence type="ECO:0000313" key="4">
    <source>
        <dbReference type="Proteomes" id="UP001575181"/>
    </source>
</evidence>
<dbReference type="PANTHER" id="PTHR24118">
    <property type="entry name" value="POTE ANKYRIN DOMAIN"/>
    <property type="match status" value="1"/>
</dbReference>
<feature type="repeat" description="ANK" evidence="1">
    <location>
        <begin position="224"/>
        <end position="256"/>
    </location>
</feature>
<feature type="compositionally biased region" description="Low complexity" evidence="2">
    <location>
        <begin position="290"/>
        <end position="299"/>
    </location>
</feature>
<keyword evidence="4" id="KW-1185">Reference proteome</keyword>
<dbReference type="RefSeq" id="WP_373656047.1">
    <property type="nucleotide sequence ID" value="NZ_JBGUAW010000006.1"/>
</dbReference>
<dbReference type="InterPro" id="IPR036770">
    <property type="entry name" value="Ankyrin_rpt-contain_sf"/>
</dbReference>
<comment type="caution">
    <text evidence="3">The sequence shown here is derived from an EMBL/GenBank/DDBJ whole genome shotgun (WGS) entry which is preliminary data.</text>
</comment>
<keyword evidence="1" id="KW-0040">ANK repeat</keyword>
<feature type="region of interest" description="Disordered" evidence="2">
    <location>
        <begin position="284"/>
        <end position="307"/>
    </location>
</feature>
<dbReference type="PANTHER" id="PTHR24118:SF99">
    <property type="entry name" value="POTE ANKYRIN DOMAIN FAMILY MEMBER 3C-RELATED"/>
    <property type="match status" value="1"/>
</dbReference>
<gene>
    <name evidence="3" type="ORF">ACERLL_10530</name>
</gene>